<dbReference type="GO" id="GO:0016787">
    <property type="term" value="F:hydrolase activity"/>
    <property type="evidence" value="ECO:0007669"/>
    <property type="project" value="UniProtKB-KW"/>
</dbReference>
<dbReference type="EMBL" id="CP101717">
    <property type="protein sequence ID" value="WLD56660.1"/>
    <property type="molecule type" value="Genomic_DNA"/>
</dbReference>
<name>A0AB38YBB0_9GAMM</name>
<dbReference type="SUPFAM" id="SSF54001">
    <property type="entry name" value="Cysteine proteinases"/>
    <property type="match status" value="1"/>
</dbReference>
<dbReference type="Gene3D" id="3.90.1720.10">
    <property type="entry name" value="endopeptidase domain like (from Nostoc punctiforme)"/>
    <property type="match status" value="1"/>
</dbReference>
<sequence length="292" mass="34414">MGLLQRILHRVENWLTKEHEDRSFPMSDFERLRHEIKPGDVLLVEGKSRVADVIKTITQSRWSHAALYIGRLHDIEDPRMRERVRTFFDGQPDIQLIAESQLGLGTVIRPLYVYDKRHLRICRPRDLRYKDGQQVISYAVQRLGTEYNVRQIFDLARFYLPWSILPRRLQSSLFEWQPGGHTRTVCSTMIAEAFASINYPILPLIKRGDGNTVRLFQRNPLLNVPSDFDYSPYFDIIKYPFFAFSNEEHPAYRMMPWEGHVSLSDDEKHLYVDVDWKAHESARKGPSRRPES</sequence>
<accession>A0AB38YBB0</accession>
<proteinExistence type="predicted"/>
<dbReference type="Pfam" id="PF05708">
    <property type="entry name" value="Peptidase_C92"/>
    <property type="match status" value="1"/>
</dbReference>
<keyword evidence="1" id="KW-0378">Hydrolase</keyword>
<dbReference type="InterPro" id="IPR024453">
    <property type="entry name" value="Peptidase_C92"/>
</dbReference>
<dbReference type="AlphaFoldDB" id="A0AB38YBB0"/>
<evidence type="ECO:0000313" key="1">
    <source>
        <dbReference type="EMBL" id="WLD56660.1"/>
    </source>
</evidence>
<organism evidence="1">
    <name type="scientific">Salinispirillum sp. LH 10-3-1</name>
    <dbReference type="NCBI Taxonomy" id="2952525"/>
    <lineage>
        <taxon>Bacteria</taxon>
        <taxon>Pseudomonadati</taxon>
        <taxon>Pseudomonadota</taxon>
        <taxon>Gammaproteobacteria</taxon>
        <taxon>Oceanospirillales</taxon>
        <taxon>Saccharospirillaceae</taxon>
        <taxon>Salinispirillum</taxon>
    </lineage>
</organism>
<dbReference type="InterPro" id="IPR038765">
    <property type="entry name" value="Papain-like_cys_pep_sf"/>
</dbReference>
<protein>
    <submittedName>
        <fullName evidence="1">YiiX/YebB-like N1pC/P60 family cysteine hydrolase</fullName>
    </submittedName>
</protein>
<gene>
    <name evidence="1" type="ORF">NFC81_07900</name>
</gene>
<reference evidence="1" key="1">
    <citation type="submission" date="2022-07" db="EMBL/GenBank/DDBJ databases">
        <title>Complete genome sequence of Salinispirillum sp. LH10-3-1 capable of multiple carbohydrate inversion isolated from a soda lake.</title>
        <authorList>
            <person name="Liu J."/>
            <person name="Zhai Y."/>
            <person name="Zhang H."/>
            <person name="Yang H."/>
            <person name="Qu J."/>
            <person name="Li J."/>
        </authorList>
    </citation>
    <scope>NUCLEOTIDE SEQUENCE</scope>
    <source>
        <strain evidence="1">LH 10-3-1</strain>
    </source>
</reference>
<dbReference type="RefSeq" id="WP_304993943.1">
    <property type="nucleotide sequence ID" value="NZ_CP101717.1"/>
</dbReference>